<dbReference type="Proteomes" id="UP001596915">
    <property type="component" value="Unassembled WGS sequence"/>
</dbReference>
<feature type="compositionally biased region" description="Low complexity" evidence="1">
    <location>
        <begin position="290"/>
        <end position="303"/>
    </location>
</feature>
<feature type="transmembrane region" description="Helical" evidence="2">
    <location>
        <begin position="387"/>
        <end position="412"/>
    </location>
</feature>
<reference evidence="4" key="1">
    <citation type="journal article" date="2019" name="Int. J. Syst. Evol. Microbiol.">
        <title>The Global Catalogue of Microorganisms (GCM) 10K type strain sequencing project: providing services to taxonomists for standard genome sequencing and annotation.</title>
        <authorList>
            <consortium name="The Broad Institute Genomics Platform"/>
            <consortium name="The Broad Institute Genome Sequencing Center for Infectious Disease"/>
            <person name="Wu L."/>
            <person name="Ma J."/>
        </authorList>
    </citation>
    <scope>NUCLEOTIDE SEQUENCE [LARGE SCALE GENOMIC DNA]</scope>
    <source>
        <strain evidence="4">JCM 12607</strain>
    </source>
</reference>
<gene>
    <name evidence="3" type="ORF">ACFQ2K_46685</name>
</gene>
<evidence type="ECO:0000313" key="3">
    <source>
        <dbReference type="EMBL" id="MFD0628997.1"/>
    </source>
</evidence>
<dbReference type="PANTHER" id="PTHR34219:SF1">
    <property type="entry name" value="PEPSY DOMAIN-CONTAINING PROTEIN"/>
    <property type="match status" value="1"/>
</dbReference>
<organism evidence="3 4">
    <name type="scientific">Streptomyces sanglieri</name>
    <dbReference type="NCBI Taxonomy" id="193460"/>
    <lineage>
        <taxon>Bacteria</taxon>
        <taxon>Bacillati</taxon>
        <taxon>Actinomycetota</taxon>
        <taxon>Actinomycetes</taxon>
        <taxon>Kitasatosporales</taxon>
        <taxon>Streptomycetaceae</taxon>
        <taxon>Streptomyces</taxon>
    </lineage>
</organism>
<dbReference type="Pfam" id="PF03929">
    <property type="entry name" value="PepSY_TM"/>
    <property type="match status" value="1"/>
</dbReference>
<keyword evidence="4" id="KW-1185">Reference proteome</keyword>
<proteinExistence type="predicted"/>
<protein>
    <submittedName>
        <fullName evidence="3">PepSY-associated TM helix domain-containing protein</fullName>
    </submittedName>
</protein>
<evidence type="ECO:0000256" key="2">
    <source>
        <dbReference type="SAM" id="Phobius"/>
    </source>
</evidence>
<dbReference type="PANTHER" id="PTHR34219">
    <property type="entry name" value="IRON-REGULATED INNER MEMBRANE PROTEIN-RELATED"/>
    <property type="match status" value="1"/>
</dbReference>
<feature type="region of interest" description="Disordered" evidence="1">
    <location>
        <begin position="1"/>
        <end position="34"/>
    </location>
</feature>
<dbReference type="InterPro" id="IPR005625">
    <property type="entry name" value="PepSY-ass_TM"/>
</dbReference>
<sequence length="499" mass="53986">MTETAPAAPPPLRQHQTEEATPPEDFATPTPRNGGGAWSGLRPLLLRLHFYAGVLIGPFLLVAAVTGLLYTATPQIESVVYHHELKVTPHGEPKPLAVQVESAREAIPSGQLVSVTKGAGDSDTTRVTFNVKGLPDGYTQTAFVNPYDADVRGTLRTFGEWLPVRAWFDSLHRTLHLGEFGRNYSEIAASWLWVEVLGGLALWLAAPRGRERLGKLFVPRRGPKGRKRTLSWHGAVGLWVSAGFLALSATGLTWSAHAGVNIGKIQDSLGGATPSVSSALGHGTQGSGSAGADSGQPSAGSSATQVDLDEAVRIARSEGLRGKLVISPPADNKSAYIVKENTRHWPEQQDSVAIDPATGKVMDKLVFDDFPVLAKLTRWGIDAHMGLLFGLANQIALAVIALALIGMLFWGYRMWWLRRPTRAGGTRFGRPPARGAWRRVPGRVMAPLVVVTAVLAYYLPLFGLPLVCFLLGDLAVAQVRRRRRTRTEARAEIPKEMAR</sequence>
<feature type="transmembrane region" description="Helical" evidence="2">
    <location>
        <begin position="48"/>
        <end position="70"/>
    </location>
</feature>
<evidence type="ECO:0000313" key="4">
    <source>
        <dbReference type="Proteomes" id="UP001596915"/>
    </source>
</evidence>
<feature type="region of interest" description="Disordered" evidence="1">
    <location>
        <begin position="273"/>
        <end position="305"/>
    </location>
</feature>
<dbReference type="EMBL" id="JBHTGL010000008">
    <property type="protein sequence ID" value="MFD0628997.1"/>
    <property type="molecule type" value="Genomic_DNA"/>
</dbReference>
<comment type="caution">
    <text evidence="3">The sequence shown here is derived from an EMBL/GenBank/DDBJ whole genome shotgun (WGS) entry which is preliminary data.</text>
</comment>
<accession>A0ABW2X5D1</accession>
<keyword evidence="2" id="KW-0472">Membrane</keyword>
<feature type="transmembrane region" description="Helical" evidence="2">
    <location>
        <begin position="230"/>
        <end position="254"/>
    </location>
</feature>
<name>A0ABW2X5D1_9ACTN</name>
<keyword evidence="2" id="KW-0812">Transmembrane</keyword>
<evidence type="ECO:0000256" key="1">
    <source>
        <dbReference type="SAM" id="MobiDB-lite"/>
    </source>
</evidence>
<keyword evidence="2" id="KW-1133">Transmembrane helix</keyword>